<dbReference type="EMBL" id="CM042887">
    <property type="protein sequence ID" value="KAI4331106.1"/>
    <property type="molecule type" value="Genomic_DNA"/>
</dbReference>
<comment type="caution">
    <text evidence="1">The sequence shown here is derived from an EMBL/GenBank/DDBJ whole genome shotgun (WGS) entry which is preliminary data.</text>
</comment>
<evidence type="ECO:0000313" key="2">
    <source>
        <dbReference type="Proteomes" id="UP001057402"/>
    </source>
</evidence>
<evidence type="ECO:0000313" key="1">
    <source>
        <dbReference type="EMBL" id="KAI4331106.1"/>
    </source>
</evidence>
<proteinExistence type="predicted"/>
<accession>A0ACB9N593</accession>
<name>A0ACB9N593_9MYRT</name>
<reference evidence="2" key="1">
    <citation type="journal article" date="2023" name="Front. Plant Sci.">
        <title>Chromosomal-level genome assembly of Melastoma candidum provides insights into trichome evolution.</title>
        <authorList>
            <person name="Zhong Y."/>
            <person name="Wu W."/>
            <person name="Sun C."/>
            <person name="Zou P."/>
            <person name="Liu Y."/>
            <person name="Dai S."/>
            <person name="Zhou R."/>
        </authorList>
    </citation>
    <scope>NUCLEOTIDE SEQUENCE [LARGE SCALE GENOMIC DNA]</scope>
</reference>
<gene>
    <name evidence="1" type="ORF">MLD38_029329</name>
</gene>
<organism evidence="1 2">
    <name type="scientific">Melastoma candidum</name>
    <dbReference type="NCBI Taxonomy" id="119954"/>
    <lineage>
        <taxon>Eukaryota</taxon>
        <taxon>Viridiplantae</taxon>
        <taxon>Streptophyta</taxon>
        <taxon>Embryophyta</taxon>
        <taxon>Tracheophyta</taxon>
        <taxon>Spermatophyta</taxon>
        <taxon>Magnoliopsida</taxon>
        <taxon>eudicotyledons</taxon>
        <taxon>Gunneridae</taxon>
        <taxon>Pentapetalae</taxon>
        <taxon>rosids</taxon>
        <taxon>malvids</taxon>
        <taxon>Myrtales</taxon>
        <taxon>Melastomataceae</taxon>
        <taxon>Melastomatoideae</taxon>
        <taxon>Melastomateae</taxon>
        <taxon>Melastoma</taxon>
    </lineage>
</organism>
<keyword evidence="2" id="KW-1185">Reference proteome</keyword>
<dbReference type="Proteomes" id="UP001057402">
    <property type="component" value="Chromosome 8"/>
</dbReference>
<sequence>MSDEWEVPQDYFFSPPPHAHSPTIWPFPRDFRPIPEHGWSLERAPSSQPLGLPRLPAPAPPFMLFDPLVSRQRMIVHSFSSPMFPDQFNPRSSVGQPGSRMTTDEQAAILKKLRKDIYNSSPRRFSRMISTYYRNQNSSRARFDARDYDEDSKRCAVCLEDFEYGEEVMITPCDHMFHENCILPWVMEHGQCPVCRFSLHEKGTSQNQAAQAPETVYRHFGAMLFIP</sequence>
<protein>
    <submittedName>
        <fullName evidence="1">Uncharacterized protein</fullName>
    </submittedName>
</protein>